<dbReference type="EMBL" id="JADEXN010000176">
    <property type="protein sequence ID" value="MBE9041298.1"/>
    <property type="molecule type" value="Genomic_DNA"/>
</dbReference>
<organism evidence="5 6">
    <name type="scientific">Zarconia navalis LEGE 11467</name>
    <dbReference type="NCBI Taxonomy" id="1828826"/>
    <lineage>
        <taxon>Bacteria</taxon>
        <taxon>Bacillati</taxon>
        <taxon>Cyanobacteriota</taxon>
        <taxon>Cyanophyceae</taxon>
        <taxon>Oscillatoriophycideae</taxon>
        <taxon>Oscillatoriales</taxon>
        <taxon>Oscillatoriales incertae sedis</taxon>
        <taxon>Zarconia</taxon>
        <taxon>Zarconia navalis</taxon>
    </lineage>
</organism>
<dbReference type="PANTHER" id="PTHR24305">
    <property type="entry name" value="CYTOCHROME P450"/>
    <property type="match status" value="1"/>
</dbReference>
<sequence length="460" mass="52490">MNILEGPKTPPIVQLIQWIADPIGFMESNAKLYGDIFQTQLGSKFSLVLIGDPKALQEIFRANAKQCDADVGIANESLPIVVGKNSILLTNSQRHKRKRKLLMPPFHGSRMVAYGELICHITQQIVSQWQIGQPFSVRSSTQVITMRVILQAVFGLYEGLRSWQLQQALEEWLNITASPIKSSPLYLRFLQQDWGAWSPWGHFLRCRQRVDDLLYTEIRERRENLDPTRTDILTLLMSAEDENGERMTDEELRDELITLLLAGHESTATSLAWALYWIHKLPDVKKKLRTELSSLGDRPNPEAIFRLPYLTAVCQETLRIYPVTPIAYSRVPTSSMEIGDYQFDAGTMLTPCIYLTHHREDLYPNPKKFRPERFLERQYSPYEYLPFGGGNRRCIGMALAQYEMKLAISTILQNLELALPDDRPVRPVRRGLTIAPSDNLRLVVTGRRTPNKTPAAATVG</sequence>
<dbReference type="Proteomes" id="UP000621799">
    <property type="component" value="Unassembled WGS sequence"/>
</dbReference>
<dbReference type="Gene3D" id="1.10.630.10">
    <property type="entry name" value="Cytochrome P450"/>
    <property type="match status" value="1"/>
</dbReference>
<dbReference type="InterPro" id="IPR050121">
    <property type="entry name" value="Cytochrome_P450_monoxygenase"/>
</dbReference>
<evidence type="ECO:0000256" key="2">
    <source>
        <dbReference type="ARBA" id="ARBA00010617"/>
    </source>
</evidence>
<evidence type="ECO:0000313" key="6">
    <source>
        <dbReference type="Proteomes" id="UP000621799"/>
    </source>
</evidence>
<dbReference type="GO" id="GO:0004497">
    <property type="term" value="F:monooxygenase activity"/>
    <property type="evidence" value="ECO:0007669"/>
    <property type="project" value="UniProtKB-KW"/>
</dbReference>
<dbReference type="GO" id="GO:0020037">
    <property type="term" value="F:heme binding"/>
    <property type="evidence" value="ECO:0007669"/>
    <property type="project" value="InterPro"/>
</dbReference>
<dbReference type="InterPro" id="IPR017972">
    <property type="entry name" value="Cyt_P450_CS"/>
</dbReference>
<dbReference type="PRINTS" id="PR00385">
    <property type="entry name" value="P450"/>
</dbReference>
<dbReference type="CDD" id="cd11053">
    <property type="entry name" value="CYP110-like"/>
    <property type="match status" value="1"/>
</dbReference>
<dbReference type="PRINTS" id="PR00463">
    <property type="entry name" value="EP450I"/>
</dbReference>
<keyword evidence="3 4" id="KW-0349">Heme</keyword>
<dbReference type="PROSITE" id="PS00086">
    <property type="entry name" value="CYTOCHROME_P450"/>
    <property type="match status" value="1"/>
</dbReference>
<dbReference type="InterPro" id="IPR036396">
    <property type="entry name" value="Cyt_P450_sf"/>
</dbReference>
<dbReference type="GO" id="GO:0016705">
    <property type="term" value="F:oxidoreductase activity, acting on paired donors, with incorporation or reduction of molecular oxygen"/>
    <property type="evidence" value="ECO:0007669"/>
    <property type="project" value="InterPro"/>
</dbReference>
<dbReference type="SUPFAM" id="SSF48264">
    <property type="entry name" value="Cytochrome P450"/>
    <property type="match status" value="1"/>
</dbReference>
<evidence type="ECO:0000313" key="5">
    <source>
        <dbReference type="EMBL" id="MBE9041298.1"/>
    </source>
</evidence>
<feature type="binding site" description="axial binding residue" evidence="3">
    <location>
        <position position="394"/>
    </location>
    <ligand>
        <name>heme</name>
        <dbReference type="ChEBI" id="CHEBI:30413"/>
    </ligand>
    <ligandPart>
        <name>Fe</name>
        <dbReference type="ChEBI" id="CHEBI:18248"/>
    </ligandPart>
</feature>
<comment type="caution">
    <text evidence="5">The sequence shown here is derived from an EMBL/GenBank/DDBJ whole genome shotgun (WGS) entry which is preliminary data.</text>
</comment>
<dbReference type="PANTHER" id="PTHR24305:SF166">
    <property type="entry name" value="CYTOCHROME P450 12A4, MITOCHONDRIAL-RELATED"/>
    <property type="match status" value="1"/>
</dbReference>
<keyword evidence="4" id="KW-0503">Monooxygenase</keyword>
<keyword evidence="3 4" id="KW-0479">Metal-binding</keyword>
<dbReference type="InterPro" id="IPR001128">
    <property type="entry name" value="Cyt_P450"/>
</dbReference>
<protein>
    <submittedName>
        <fullName evidence="5">Cytochrome P450</fullName>
    </submittedName>
</protein>
<keyword evidence="3 4" id="KW-0408">Iron</keyword>
<comment type="cofactor">
    <cofactor evidence="1 3">
        <name>heme</name>
        <dbReference type="ChEBI" id="CHEBI:30413"/>
    </cofactor>
</comment>
<accession>A0A928VXW0</accession>
<dbReference type="RefSeq" id="WP_264321514.1">
    <property type="nucleotide sequence ID" value="NZ_JADEXN010000176.1"/>
</dbReference>
<evidence type="ECO:0000256" key="1">
    <source>
        <dbReference type="ARBA" id="ARBA00001971"/>
    </source>
</evidence>
<dbReference type="AlphaFoldDB" id="A0A928VXW0"/>
<evidence type="ECO:0000256" key="3">
    <source>
        <dbReference type="PIRSR" id="PIRSR602401-1"/>
    </source>
</evidence>
<proteinExistence type="inferred from homology"/>
<dbReference type="InterPro" id="IPR002401">
    <property type="entry name" value="Cyt_P450_E_grp-I"/>
</dbReference>
<gene>
    <name evidence="5" type="ORF">IQ235_10955</name>
</gene>
<dbReference type="Pfam" id="PF00067">
    <property type="entry name" value="p450"/>
    <property type="match status" value="1"/>
</dbReference>
<dbReference type="GO" id="GO:0005506">
    <property type="term" value="F:iron ion binding"/>
    <property type="evidence" value="ECO:0007669"/>
    <property type="project" value="InterPro"/>
</dbReference>
<reference evidence="5" key="1">
    <citation type="submission" date="2020-10" db="EMBL/GenBank/DDBJ databases">
        <authorList>
            <person name="Castelo-Branco R."/>
            <person name="Eusebio N."/>
            <person name="Adriana R."/>
            <person name="Vieira A."/>
            <person name="Brugerolle De Fraissinette N."/>
            <person name="Rezende De Castro R."/>
            <person name="Schneider M.P."/>
            <person name="Vasconcelos V."/>
            <person name="Leao P.N."/>
        </authorList>
    </citation>
    <scope>NUCLEOTIDE SEQUENCE</scope>
    <source>
        <strain evidence="5">LEGE 11467</strain>
    </source>
</reference>
<keyword evidence="6" id="KW-1185">Reference proteome</keyword>
<keyword evidence="4" id="KW-0560">Oxidoreductase</keyword>
<comment type="similarity">
    <text evidence="2 4">Belongs to the cytochrome P450 family.</text>
</comment>
<name>A0A928VXW0_9CYAN</name>
<evidence type="ECO:0000256" key="4">
    <source>
        <dbReference type="RuleBase" id="RU000461"/>
    </source>
</evidence>